<dbReference type="RefSeq" id="WP_110818173.1">
    <property type="nucleotide sequence ID" value="NZ_QJTX01000018.1"/>
</dbReference>
<proteinExistence type="predicted"/>
<organism evidence="2 3">
    <name type="scientific">Pseudomonas syringae pv. pisi</name>
    <dbReference type="NCBI Taxonomy" id="59510"/>
    <lineage>
        <taxon>Bacteria</taxon>
        <taxon>Pseudomonadati</taxon>
        <taxon>Pseudomonadota</taxon>
        <taxon>Gammaproteobacteria</taxon>
        <taxon>Pseudomonadales</taxon>
        <taxon>Pseudomonadaceae</taxon>
        <taxon>Pseudomonas</taxon>
        <taxon>Pseudomonas syringae</taxon>
    </lineage>
</organism>
<accession>A0A3M3UER3</accession>
<reference evidence="2 3" key="1">
    <citation type="submission" date="2018-08" db="EMBL/GenBank/DDBJ databases">
        <title>Recombination of ecologically and evolutionarily significant loci maintains genetic cohesion in the Pseudomonas syringae species complex.</title>
        <authorList>
            <person name="Dillon M."/>
            <person name="Thakur S."/>
            <person name="Almeida R.N.D."/>
            <person name="Weir B.S."/>
            <person name="Guttman D.S."/>
        </authorList>
    </citation>
    <scope>NUCLEOTIDE SEQUENCE [LARGE SCALE GENOMIC DNA]</scope>
    <source>
        <strain evidence="2 3">ICMP 2788</strain>
    </source>
</reference>
<dbReference type="AlphaFoldDB" id="A0A3M3UER3"/>
<feature type="region of interest" description="Disordered" evidence="1">
    <location>
        <begin position="138"/>
        <end position="164"/>
    </location>
</feature>
<evidence type="ECO:0000313" key="3">
    <source>
        <dbReference type="Proteomes" id="UP000276886"/>
    </source>
</evidence>
<sequence length="164" mass="18743">MTTKADQWTQAFALLQRFERQIVMPSLFSWKYITDQCGISKATLWRNKQFEAEYQRIKAIVNSYTLGASDFNLEKSIFNAKDLEKDKQIEKLKAQVADLTQQLNRERERLIYASLIARRKNIDPGEFMDQVPVRRGAAKQAQVTPISTMARPPTGQTTGGKPSS</sequence>
<name>A0A3M3UER3_PSESJ</name>
<protein>
    <submittedName>
        <fullName evidence="2">Uncharacterized protein</fullName>
    </submittedName>
</protein>
<comment type="caution">
    <text evidence="2">The sequence shown here is derived from an EMBL/GenBank/DDBJ whole genome shotgun (WGS) entry which is preliminary data.</text>
</comment>
<evidence type="ECO:0000256" key="1">
    <source>
        <dbReference type="SAM" id="MobiDB-lite"/>
    </source>
</evidence>
<gene>
    <name evidence="2" type="ORF">ALQ44_101971</name>
</gene>
<dbReference type="Proteomes" id="UP000276886">
    <property type="component" value="Unassembled WGS sequence"/>
</dbReference>
<feature type="compositionally biased region" description="Polar residues" evidence="1">
    <location>
        <begin position="154"/>
        <end position="164"/>
    </location>
</feature>
<evidence type="ECO:0000313" key="2">
    <source>
        <dbReference type="EMBL" id="RMO31353.1"/>
    </source>
</evidence>
<dbReference type="EMBL" id="RBPQ01000059">
    <property type="protein sequence ID" value="RMO31353.1"/>
    <property type="molecule type" value="Genomic_DNA"/>
</dbReference>